<dbReference type="Pfam" id="PF00097">
    <property type="entry name" value="zf-C3HC4"/>
    <property type="match status" value="1"/>
</dbReference>
<dbReference type="PROSITE" id="PS50119">
    <property type="entry name" value="ZF_BBOX"/>
    <property type="match status" value="1"/>
</dbReference>
<dbReference type="InterPro" id="IPR050143">
    <property type="entry name" value="TRIM/RBCC"/>
</dbReference>
<dbReference type="PANTHER" id="PTHR24103">
    <property type="entry name" value="E3 UBIQUITIN-PROTEIN LIGASE TRIM"/>
    <property type="match status" value="1"/>
</dbReference>
<dbReference type="GO" id="GO:0008270">
    <property type="term" value="F:zinc ion binding"/>
    <property type="evidence" value="ECO:0007669"/>
    <property type="project" value="UniProtKB-KW"/>
</dbReference>
<feature type="domain" description="B box-type" evidence="10">
    <location>
        <begin position="96"/>
        <end position="137"/>
    </location>
</feature>
<dbReference type="SMART" id="SM00336">
    <property type="entry name" value="BBOX"/>
    <property type="match status" value="1"/>
</dbReference>
<keyword evidence="6" id="KW-0862">Zinc</keyword>
<feature type="coiled-coil region" evidence="8">
    <location>
        <begin position="199"/>
        <end position="229"/>
    </location>
</feature>
<evidence type="ECO:0000259" key="10">
    <source>
        <dbReference type="PROSITE" id="PS50119"/>
    </source>
</evidence>
<dbReference type="SUPFAM" id="SSF57850">
    <property type="entry name" value="RING/U-box"/>
    <property type="match status" value="1"/>
</dbReference>
<keyword evidence="3" id="KW-0963">Cytoplasm</keyword>
<dbReference type="SUPFAM" id="SSF49899">
    <property type="entry name" value="Concanavalin A-like lectins/glucanases"/>
    <property type="match status" value="1"/>
</dbReference>
<dbReference type="PROSITE" id="PS00518">
    <property type="entry name" value="ZF_RING_1"/>
    <property type="match status" value="1"/>
</dbReference>
<dbReference type="InterPro" id="IPR013320">
    <property type="entry name" value="ConA-like_dom_sf"/>
</dbReference>
<evidence type="ECO:0000259" key="9">
    <source>
        <dbReference type="PROSITE" id="PS50089"/>
    </source>
</evidence>
<dbReference type="PROSITE" id="PS50188">
    <property type="entry name" value="B302_SPRY"/>
    <property type="match status" value="1"/>
</dbReference>
<evidence type="ECO:0000256" key="7">
    <source>
        <dbReference type="PROSITE-ProRule" id="PRU00024"/>
    </source>
</evidence>
<accession>A0A8C6T679</accession>
<feature type="domain" description="B30.2/SPRY" evidence="11">
    <location>
        <begin position="272"/>
        <end position="463"/>
    </location>
</feature>
<dbReference type="Gene3D" id="3.30.40.10">
    <property type="entry name" value="Zinc/RING finger domain, C3HC4 (zinc finger)"/>
    <property type="match status" value="1"/>
</dbReference>
<dbReference type="Pfam" id="PF00643">
    <property type="entry name" value="zf-B_box"/>
    <property type="match status" value="1"/>
</dbReference>
<evidence type="ECO:0000313" key="13">
    <source>
        <dbReference type="Proteomes" id="UP000694523"/>
    </source>
</evidence>
<dbReference type="Pfam" id="PF00622">
    <property type="entry name" value="SPRY"/>
    <property type="match status" value="1"/>
</dbReference>
<dbReference type="Gene3D" id="2.60.120.920">
    <property type="match status" value="1"/>
</dbReference>
<protein>
    <recommendedName>
        <fullName evidence="14">Zinc-binding protein A33-like</fullName>
    </recommendedName>
</protein>
<dbReference type="Pfam" id="PF13765">
    <property type="entry name" value="PRY"/>
    <property type="match status" value="1"/>
</dbReference>
<keyword evidence="5 7" id="KW-0863">Zinc-finger</keyword>
<dbReference type="InterPro" id="IPR001870">
    <property type="entry name" value="B30.2/SPRY"/>
</dbReference>
<dbReference type="PRINTS" id="PR01407">
    <property type="entry name" value="BUTYPHLNCDUF"/>
</dbReference>
<comment type="subcellular location">
    <subcellularLocation>
        <location evidence="1">Cytoplasm</location>
    </subcellularLocation>
</comment>
<organism evidence="12 13">
    <name type="scientific">Neogobius melanostomus</name>
    <name type="common">round goby</name>
    <dbReference type="NCBI Taxonomy" id="47308"/>
    <lineage>
        <taxon>Eukaryota</taxon>
        <taxon>Metazoa</taxon>
        <taxon>Chordata</taxon>
        <taxon>Craniata</taxon>
        <taxon>Vertebrata</taxon>
        <taxon>Euteleostomi</taxon>
        <taxon>Actinopterygii</taxon>
        <taxon>Neopterygii</taxon>
        <taxon>Teleostei</taxon>
        <taxon>Neoteleostei</taxon>
        <taxon>Acanthomorphata</taxon>
        <taxon>Gobiaria</taxon>
        <taxon>Gobiiformes</taxon>
        <taxon>Gobioidei</taxon>
        <taxon>Gobiidae</taxon>
        <taxon>Benthophilinae</taxon>
        <taxon>Neogobiini</taxon>
        <taxon>Neogobius</taxon>
    </lineage>
</organism>
<reference evidence="12" key="2">
    <citation type="submission" date="2025-09" db="UniProtKB">
        <authorList>
            <consortium name="Ensembl"/>
        </authorList>
    </citation>
    <scope>IDENTIFICATION</scope>
</reference>
<dbReference type="InterPro" id="IPR003879">
    <property type="entry name" value="Butyrophylin_SPRY"/>
</dbReference>
<evidence type="ECO:0000256" key="8">
    <source>
        <dbReference type="SAM" id="Coils"/>
    </source>
</evidence>
<dbReference type="InterPro" id="IPR003877">
    <property type="entry name" value="SPRY_dom"/>
</dbReference>
<keyword evidence="8" id="KW-0175">Coiled coil</keyword>
<dbReference type="InterPro" id="IPR000315">
    <property type="entry name" value="Znf_B-box"/>
</dbReference>
<proteinExistence type="inferred from homology"/>
<dbReference type="Proteomes" id="UP000694523">
    <property type="component" value="Unplaced"/>
</dbReference>
<dbReference type="PROSITE" id="PS50089">
    <property type="entry name" value="ZF_RING_2"/>
    <property type="match status" value="1"/>
</dbReference>
<keyword evidence="4" id="KW-0479">Metal-binding</keyword>
<evidence type="ECO:0000256" key="6">
    <source>
        <dbReference type="ARBA" id="ARBA00022833"/>
    </source>
</evidence>
<evidence type="ECO:0000259" key="11">
    <source>
        <dbReference type="PROSITE" id="PS50188"/>
    </source>
</evidence>
<evidence type="ECO:0000256" key="4">
    <source>
        <dbReference type="ARBA" id="ARBA00022723"/>
    </source>
</evidence>
<dbReference type="InterPro" id="IPR043136">
    <property type="entry name" value="B30.2/SPRY_sf"/>
</dbReference>
<dbReference type="Gene3D" id="3.30.160.60">
    <property type="entry name" value="Classic Zinc Finger"/>
    <property type="match status" value="1"/>
</dbReference>
<dbReference type="SMART" id="SM00589">
    <property type="entry name" value="PRY"/>
    <property type="match status" value="1"/>
</dbReference>
<evidence type="ECO:0000313" key="12">
    <source>
        <dbReference type="Ensembl" id="ENSNMLP00000016171.1"/>
    </source>
</evidence>
<dbReference type="SMART" id="SM00184">
    <property type="entry name" value="RING"/>
    <property type="match status" value="1"/>
</dbReference>
<comment type="similarity">
    <text evidence="2">Belongs to the TRIM/RBCC family.</text>
</comment>
<evidence type="ECO:0000256" key="1">
    <source>
        <dbReference type="ARBA" id="ARBA00004496"/>
    </source>
</evidence>
<evidence type="ECO:0000256" key="5">
    <source>
        <dbReference type="ARBA" id="ARBA00022771"/>
    </source>
</evidence>
<feature type="domain" description="RING-type" evidence="9">
    <location>
        <begin position="26"/>
        <end position="66"/>
    </location>
</feature>
<evidence type="ECO:0000256" key="2">
    <source>
        <dbReference type="ARBA" id="ARBA00008518"/>
    </source>
</evidence>
<dbReference type="InterPro" id="IPR018957">
    <property type="entry name" value="Znf_C3HC4_RING-type"/>
</dbReference>
<reference evidence="12" key="1">
    <citation type="submission" date="2025-08" db="UniProtKB">
        <authorList>
            <consortium name="Ensembl"/>
        </authorList>
    </citation>
    <scope>IDENTIFICATION</scope>
</reference>
<dbReference type="InterPro" id="IPR006574">
    <property type="entry name" value="PRY"/>
</dbReference>
<dbReference type="InterPro" id="IPR013083">
    <property type="entry name" value="Znf_RING/FYVE/PHD"/>
</dbReference>
<evidence type="ECO:0000256" key="3">
    <source>
        <dbReference type="ARBA" id="ARBA00022490"/>
    </source>
</evidence>
<sequence>MYLFFDPEEVKDSAIMAFRPEDDLTCLICQDIFKEPVVLSCSHSFCKDCLRSWWREKPTRECPVCKRRSSKSDPPRNLALRNLCEAYVQQREQKTPEEQVCRVHSERLKLFCLTDQQPLCVVCRDSAAHRNHSCKPIEEVTKDLREKLRKCFEPLMKNLQTAKEVQKEFDLSLAHIKNQFHQTERQIQAEFMKLHQFLIEEEEFRMKALREEEEEIEALSESIRATEEQLRAPDVSFLLQYKAAVERVQRCPLLEEEPQLGPGALIDQAKHLGNLTFNIWTNMKKLVQFTPIILDPNTAHPDLSLSDDLTSVRLSEEERQLPKNPERIMNELPVVRGYEGYNSGSHCWEIDVENSTSWSFGVGTESLFQIRDADHVDADVGWWIVVFENGQYEILNLRKKDTVVKAKSRPRRIKVHLECNKRKVTFYDSDTNTCIHSFSKLSQQKLFPILSSEGPMSVLPQKI</sequence>
<name>A0A8C6T679_9GOBI</name>
<dbReference type="Ensembl" id="ENSNMLT00000018166.1">
    <property type="protein sequence ID" value="ENSNMLP00000016171.1"/>
    <property type="gene ID" value="ENSNMLG00000010710.1"/>
</dbReference>
<evidence type="ECO:0008006" key="14">
    <source>
        <dbReference type="Google" id="ProtNLM"/>
    </source>
</evidence>
<dbReference type="InterPro" id="IPR001841">
    <property type="entry name" value="Znf_RING"/>
</dbReference>
<dbReference type="InterPro" id="IPR017907">
    <property type="entry name" value="Znf_RING_CS"/>
</dbReference>
<keyword evidence="13" id="KW-1185">Reference proteome</keyword>
<dbReference type="AlphaFoldDB" id="A0A8C6T679"/>
<dbReference type="SUPFAM" id="SSF57845">
    <property type="entry name" value="B-box zinc-binding domain"/>
    <property type="match status" value="1"/>
</dbReference>